<dbReference type="SUPFAM" id="SSF53681">
    <property type="entry name" value="Aspartate/glutamate racemase"/>
    <property type="match status" value="2"/>
</dbReference>
<reference evidence="2" key="1">
    <citation type="submission" date="2018-11" db="EMBL/GenBank/DDBJ databases">
        <title>Proposal to divide the Flavobacteriaceae and reorganize its genera based on Amino Acid Identity values calculated from whole genome sequences.</title>
        <authorList>
            <person name="Nicholson A.C."/>
            <person name="Gulvik C.A."/>
            <person name="Whitney A.M."/>
            <person name="Humrighouse B.W."/>
            <person name="Bell M."/>
            <person name="Holmes B."/>
            <person name="Steigerwalt A."/>
            <person name="Villarma A."/>
            <person name="Sheth M."/>
            <person name="Batra D."/>
            <person name="Pryor J."/>
            <person name="Bernardet J.-F."/>
            <person name="Hugo C."/>
            <person name="Kampfer P."/>
            <person name="Newman J."/>
            <person name="Mcquiston J.R."/>
        </authorList>
    </citation>
    <scope>NUCLEOTIDE SEQUENCE [LARGE SCALE GENOMIC DNA]</scope>
    <source>
        <strain evidence="2">H3056</strain>
    </source>
</reference>
<dbReference type="Proteomes" id="UP000270224">
    <property type="component" value="Unassembled WGS sequence"/>
</dbReference>
<evidence type="ECO:0008006" key="3">
    <source>
        <dbReference type="Google" id="ProtNLM"/>
    </source>
</evidence>
<gene>
    <name evidence="1" type="ORF">EGI11_09380</name>
</gene>
<proteinExistence type="predicted"/>
<organism evidence="1 2">
    <name type="scientific">Kaistella daneshvariae</name>
    <dbReference type="NCBI Taxonomy" id="2487074"/>
    <lineage>
        <taxon>Bacteria</taxon>
        <taxon>Pseudomonadati</taxon>
        <taxon>Bacteroidota</taxon>
        <taxon>Flavobacteriia</taxon>
        <taxon>Flavobacteriales</taxon>
        <taxon>Weeksellaceae</taxon>
        <taxon>Chryseobacterium group</taxon>
        <taxon>Kaistella</taxon>
    </lineage>
</organism>
<dbReference type="RefSeq" id="WP_123266188.1">
    <property type="nucleotide sequence ID" value="NZ_RJUG01000004.1"/>
</dbReference>
<dbReference type="AlphaFoldDB" id="A0A3N0WS06"/>
<dbReference type="OrthoDB" id="9803739at2"/>
<dbReference type="GO" id="GO:0016855">
    <property type="term" value="F:racemase and epimerase activity, acting on amino acids and derivatives"/>
    <property type="evidence" value="ECO:0007669"/>
    <property type="project" value="InterPro"/>
</dbReference>
<evidence type="ECO:0000313" key="1">
    <source>
        <dbReference type="EMBL" id="ROI07874.1"/>
    </source>
</evidence>
<dbReference type="InterPro" id="IPR001920">
    <property type="entry name" value="Asp/Glu_race"/>
</dbReference>
<protein>
    <recommendedName>
        <fullName evidence="3">Aspartate racemase</fullName>
    </recommendedName>
</protein>
<comment type="caution">
    <text evidence="1">The sequence shown here is derived from an EMBL/GenBank/DDBJ whole genome shotgun (WGS) entry which is preliminary data.</text>
</comment>
<evidence type="ECO:0000313" key="2">
    <source>
        <dbReference type="Proteomes" id="UP000270224"/>
    </source>
</evidence>
<accession>A0A3N0WS06</accession>
<dbReference type="Gene3D" id="3.40.50.1860">
    <property type="match status" value="2"/>
</dbReference>
<dbReference type="EMBL" id="RJUG01000004">
    <property type="protein sequence ID" value="ROI07874.1"/>
    <property type="molecule type" value="Genomic_DNA"/>
</dbReference>
<name>A0A3N0WS06_9FLAO</name>
<reference evidence="2" key="2">
    <citation type="submission" date="2018-11" db="EMBL/GenBank/DDBJ databases">
        <title>Proposal to divide the Flavobacteriaceae and reorganize its genera based on Amino Acid Identity values calculated from whole genome sequences.</title>
        <authorList>
            <person name="Nicholson A.C."/>
            <person name="Gulvik C.A."/>
            <person name="Whitney A.M."/>
            <person name="Humrighouse B.W."/>
            <person name="Bell M."/>
            <person name="Holmens B."/>
            <person name="Steigerwalt A."/>
            <person name="Villarma A."/>
            <person name="Sheth M."/>
            <person name="Batra D."/>
            <person name="Pryor J."/>
            <person name="Bernardet J.-F."/>
            <person name="Hugo C."/>
            <person name="Kampfer P."/>
            <person name="Newman J."/>
            <person name="Mcquiston J.R."/>
        </authorList>
    </citation>
    <scope>NUCLEOTIDE SEQUENCE [LARGE SCALE GENOMIC DNA]</scope>
    <source>
        <strain evidence="2">H3056</strain>
    </source>
</reference>
<sequence length="220" mass="25723">MSSVLIKKGILGLGRVSTTYYFNEIQRRYQLQHDEFSTCELLLYQIDFQKINPFLPDNFKNLIPIIESYFTQISKMEISHFLVPNITLHETLDKIHLPFEIYHPIELTLKYLNENSISEIYIFGTLYTMNGTYISEKFAQKAVKILKPNDANQNWIDAFRKAVYNETQTVDEVLYFHQLIQKYSKKSPVLLACTELSVFSPKDNPACIDMAELQIEAFLK</sequence>